<proteinExistence type="predicted"/>
<evidence type="ECO:0000313" key="1">
    <source>
        <dbReference type="EMBL" id="KAK1795818.1"/>
    </source>
</evidence>
<reference evidence="1" key="1">
    <citation type="submission" date="2023-03" db="EMBL/GenBank/DDBJ databases">
        <title>Electrophorus voltai genome.</title>
        <authorList>
            <person name="Bian C."/>
        </authorList>
    </citation>
    <scope>NUCLEOTIDE SEQUENCE</scope>
    <source>
        <strain evidence="1">CB-2022</strain>
        <tissue evidence="1">Muscle</tissue>
    </source>
</reference>
<accession>A0AAD8ZD20</accession>
<comment type="caution">
    <text evidence="1">The sequence shown here is derived from an EMBL/GenBank/DDBJ whole genome shotgun (WGS) entry which is preliminary data.</text>
</comment>
<organism evidence="1 2">
    <name type="scientific">Electrophorus voltai</name>
    <dbReference type="NCBI Taxonomy" id="2609070"/>
    <lineage>
        <taxon>Eukaryota</taxon>
        <taxon>Metazoa</taxon>
        <taxon>Chordata</taxon>
        <taxon>Craniata</taxon>
        <taxon>Vertebrata</taxon>
        <taxon>Euteleostomi</taxon>
        <taxon>Actinopterygii</taxon>
        <taxon>Neopterygii</taxon>
        <taxon>Teleostei</taxon>
        <taxon>Ostariophysi</taxon>
        <taxon>Gymnotiformes</taxon>
        <taxon>Gymnotoidei</taxon>
        <taxon>Gymnotidae</taxon>
        <taxon>Electrophorus</taxon>
    </lineage>
</organism>
<sequence>MRARKPTRTLMLVLCPTLVLCFLYYSAARLQLRIWGFKAHIDVDSSLYAGHVLSTVYDKQGFLRKLDGKLPLELQYKYGNLSKGECRPGFSEAKMTSIYPKQVLRETVFMDVDTDVDVDVDTGVDIDVDIDTDVDVDADTGVDIDVDVDMDVDVDVDTGVDIDVDVDMDVDVDVDTDVDVDVDSA</sequence>
<gene>
    <name evidence="1" type="ORF">P4O66_009841</name>
</gene>
<name>A0AAD8ZD20_9TELE</name>
<dbReference type="AlphaFoldDB" id="A0AAD8ZD20"/>
<evidence type="ECO:0000313" key="2">
    <source>
        <dbReference type="Proteomes" id="UP001239994"/>
    </source>
</evidence>
<dbReference type="PANTHER" id="PTHR34403:SF14">
    <property type="entry name" value="OS05G0225800 PROTEIN"/>
    <property type="match status" value="1"/>
</dbReference>
<protein>
    <submittedName>
        <fullName evidence="1">Uncharacterized protein</fullName>
    </submittedName>
</protein>
<keyword evidence="2" id="KW-1185">Reference proteome</keyword>
<dbReference type="Proteomes" id="UP001239994">
    <property type="component" value="Unassembled WGS sequence"/>
</dbReference>
<dbReference type="PANTHER" id="PTHR34403">
    <property type="entry name" value="TOL-PAL SYSTEM PROTEIN TOLA"/>
    <property type="match status" value="1"/>
</dbReference>
<dbReference type="InterPro" id="IPR050972">
    <property type="entry name" value="SDr-like"/>
</dbReference>
<dbReference type="EMBL" id="JAROKS010000015">
    <property type="protein sequence ID" value="KAK1795818.1"/>
    <property type="molecule type" value="Genomic_DNA"/>
</dbReference>